<reference evidence="1 2" key="1">
    <citation type="journal article" date="2019" name="Int. J. Syst. Evol. Microbiol.">
        <title>Lactobacillus salitolerans sp. nov., a novel lactic acid bacterium isolated from spent mushroom substrates.</title>
        <authorList>
            <person name="Tohno M."/>
            <person name="Tanizawa Y."/>
            <person name="Kojima Y."/>
            <person name="Sakamoto M."/>
            <person name="Nakamura Y."/>
            <person name="Ohkuma M."/>
            <person name="Kobayashi H."/>
        </authorList>
    </citation>
    <scope>NUCLEOTIDE SEQUENCE [LARGE SCALE GENOMIC DNA]</scope>
    <source>
        <strain evidence="1 2">YK43</strain>
    </source>
</reference>
<dbReference type="OrthoDB" id="2328391at2"/>
<protein>
    <submittedName>
        <fullName evidence="1">Uncharacterized protein</fullName>
    </submittedName>
</protein>
<gene>
    <name evidence="1" type="ORF">LFYK43_22430</name>
</gene>
<keyword evidence="2" id="KW-1185">Reference proteome</keyword>
<organism evidence="1 2">
    <name type="scientific">Ligilactobacillus salitolerans</name>
    <dbReference type="NCBI Taxonomy" id="1808352"/>
    <lineage>
        <taxon>Bacteria</taxon>
        <taxon>Bacillati</taxon>
        <taxon>Bacillota</taxon>
        <taxon>Bacilli</taxon>
        <taxon>Lactobacillales</taxon>
        <taxon>Lactobacillaceae</taxon>
        <taxon>Ligilactobacillus</taxon>
    </lineage>
</organism>
<dbReference type="AlphaFoldDB" id="A0A401IW71"/>
<accession>A0A401IW71</accession>
<name>A0A401IW71_9LACO</name>
<comment type="caution">
    <text evidence="1">The sequence shown here is derived from an EMBL/GenBank/DDBJ whole genome shotgun (WGS) entry which is preliminary data.</text>
</comment>
<dbReference type="RefSeq" id="WP_124978384.1">
    <property type="nucleotide sequence ID" value="NZ_BFFP01000055.1"/>
</dbReference>
<sequence length="257" mass="29514">MQKRSILLDPAGIRQLYSQANEDNNAAITNSTKMIIDTHKLNLPRCQSLLLDKKMGIIFTKASTNTLVKRFISWQACNFSIPAFIMHDLYHDQAPRHIVPFVSGKQILLPLGGYVHSSTSWIVLSNLISYHCFGKNRIGLQFCKKHAPDYTIIANHQEFERTYRSALIIAEIESQLVEQLNKEFPSSFISATHSQMRQLYPDRTAPRVSFQNSLTAYTDKIVEDTLAYNSSLINEEPDQLYLTEVKRAIKDKHERLR</sequence>
<dbReference type="EMBL" id="BFFP01000055">
    <property type="protein sequence ID" value="GBG95784.1"/>
    <property type="molecule type" value="Genomic_DNA"/>
</dbReference>
<evidence type="ECO:0000313" key="2">
    <source>
        <dbReference type="Proteomes" id="UP000286848"/>
    </source>
</evidence>
<proteinExistence type="predicted"/>
<evidence type="ECO:0000313" key="1">
    <source>
        <dbReference type="EMBL" id="GBG95784.1"/>
    </source>
</evidence>
<dbReference type="Proteomes" id="UP000286848">
    <property type="component" value="Unassembled WGS sequence"/>
</dbReference>